<accession>A0A1B6EQK2</accession>
<keyword evidence="1" id="KW-1133">Transmembrane helix</keyword>
<dbReference type="PANTHER" id="PTHR46599:SF3">
    <property type="entry name" value="PIGGYBAC TRANSPOSABLE ELEMENT-DERIVED PROTEIN 4"/>
    <property type="match status" value="1"/>
</dbReference>
<reference evidence="3" key="1">
    <citation type="submission" date="2015-11" db="EMBL/GenBank/DDBJ databases">
        <title>De novo transcriptome assembly of four potential Pierce s Disease insect vectors from Arizona vineyards.</title>
        <authorList>
            <person name="Tassone E.E."/>
        </authorList>
    </citation>
    <scope>NUCLEOTIDE SEQUENCE</scope>
</reference>
<dbReference type="Pfam" id="PF13843">
    <property type="entry name" value="DDE_Tnp_1_7"/>
    <property type="match status" value="1"/>
</dbReference>
<organism evidence="3">
    <name type="scientific">Cuerna arida</name>
    <dbReference type="NCBI Taxonomy" id="1464854"/>
    <lineage>
        <taxon>Eukaryota</taxon>
        <taxon>Metazoa</taxon>
        <taxon>Ecdysozoa</taxon>
        <taxon>Arthropoda</taxon>
        <taxon>Hexapoda</taxon>
        <taxon>Insecta</taxon>
        <taxon>Pterygota</taxon>
        <taxon>Neoptera</taxon>
        <taxon>Paraneoptera</taxon>
        <taxon>Hemiptera</taxon>
        <taxon>Auchenorrhyncha</taxon>
        <taxon>Membracoidea</taxon>
        <taxon>Cicadellidae</taxon>
        <taxon>Cicadellinae</taxon>
        <taxon>Proconiini</taxon>
        <taxon>Cuerna</taxon>
    </lineage>
</organism>
<gene>
    <name evidence="3" type="ORF">g.15639</name>
</gene>
<feature type="domain" description="PiggyBac transposable element-derived protein" evidence="2">
    <location>
        <begin position="3"/>
        <end position="57"/>
    </location>
</feature>
<keyword evidence="1" id="KW-0812">Transmembrane</keyword>
<protein>
    <recommendedName>
        <fullName evidence="2">PiggyBac transposable element-derived protein domain-containing protein</fullName>
    </recommendedName>
</protein>
<keyword evidence="1" id="KW-0472">Membrane</keyword>
<evidence type="ECO:0000256" key="1">
    <source>
        <dbReference type="SAM" id="Phobius"/>
    </source>
</evidence>
<dbReference type="InterPro" id="IPR029526">
    <property type="entry name" value="PGBD"/>
</dbReference>
<evidence type="ECO:0000313" key="3">
    <source>
        <dbReference type="EMBL" id="JAS40200.1"/>
    </source>
</evidence>
<feature type="transmembrane region" description="Helical" evidence="1">
    <location>
        <begin position="40"/>
        <end position="60"/>
    </location>
</feature>
<dbReference type="PANTHER" id="PTHR46599">
    <property type="entry name" value="PIGGYBAC TRANSPOSABLE ELEMENT-DERIVED PROTEIN 4"/>
    <property type="match status" value="1"/>
</dbReference>
<name>A0A1B6EQK2_9HEMI</name>
<dbReference type="AlphaFoldDB" id="A0A1B6EQK2"/>
<sequence length="113" mass="13464">MIEEVKKPRVVFRYNKFMGGVDVADQYISSYSFTRKSIQWWRKIFFWLLETAIVNAFLLFNKTTNQKPLRQRQFRKILIKELVGNVRNVKKRGRPSNLVDEESLMGNSTFLTL</sequence>
<evidence type="ECO:0000259" key="2">
    <source>
        <dbReference type="Pfam" id="PF13843"/>
    </source>
</evidence>
<proteinExistence type="predicted"/>
<dbReference type="EMBL" id="GECZ01029569">
    <property type="protein sequence ID" value="JAS40200.1"/>
    <property type="molecule type" value="Transcribed_RNA"/>
</dbReference>